<dbReference type="GeneTree" id="ENSGT00940000160789"/>
<reference evidence="2" key="2">
    <citation type="submission" date="2025-09" db="UniProtKB">
        <authorList>
            <consortium name="Ensembl"/>
        </authorList>
    </citation>
    <scope>IDENTIFICATION</scope>
</reference>
<reference evidence="2" key="1">
    <citation type="submission" date="2025-08" db="UniProtKB">
        <authorList>
            <consortium name="Ensembl"/>
        </authorList>
    </citation>
    <scope>IDENTIFICATION</scope>
</reference>
<proteinExistence type="predicted"/>
<dbReference type="PANTHER" id="PTHR11505">
    <property type="entry name" value="L1 TRANSPOSABLE ELEMENT-RELATED"/>
    <property type="match status" value="1"/>
</dbReference>
<dbReference type="Gene3D" id="3.30.70.1820">
    <property type="entry name" value="L1 transposable element, RRM domain"/>
    <property type="match status" value="1"/>
</dbReference>
<feature type="compositionally biased region" description="Polar residues" evidence="1">
    <location>
        <begin position="1"/>
        <end position="21"/>
    </location>
</feature>
<evidence type="ECO:0000313" key="2">
    <source>
        <dbReference type="Ensembl" id="ENSXCOP00000009296.1"/>
    </source>
</evidence>
<protein>
    <recommendedName>
        <fullName evidence="4">L1 transposable element RRM domain-containing protein</fullName>
    </recommendedName>
</protein>
<dbReference type="SUPFAM" id="SSF57997">
    <property type="entry name" value="Tropomyosin"/>
    <property type="match status" value="1"/>
</dbReference>
<keyword evidence="3" id="KW-1185">Reference proteome</keyword>
<dbReference type="Gene3D" id="1.20.5.340">
    <property type="match status" value="1"/>
</dbReference>
<organism evidence="2 3">
    <name type="scientific">Xiphophorus couchianus</name>
    <name type="common">Monterrey platyfish</name>
    <dbReference type="NCBI Taxonomy" id="32473"/>
    <lineage>
        <taxon>Eukaryota</taxon>
        <taxon>Metazoa</taxon>
        <taxon>Chordata</taxon>
        <taxon>Craniata</taxon>
        <taxon>Vertebrata</taxon>
        <taxon>Euteleostomi</taxon>
        <taxon>Actinopterygii</taxon>
        <taxon>Neopterygii</taxon>
        <taxon>Teleostei</taxon>
        <taxon>Neoteleostei</taxon>
        <taxon>Acanthomorphata</taxon>
        <taxon>Ovalentaria</taxon>
        <taxon>Atherinomorphae</taxon>
        <taxon>Cyprinodontiformes</taxon>
        <taxon>Poeciliidae</taxon>
        <taxon>Poeciliinae</taxon>
        <taxon>Xiphophorus</taxon>
    </lineage>
</organism>
<evidence type="ECO:0008006" key="4">
    <source>
        <dbReference type="Google" id="ProtNLM"/>
    </source>
</evidence>
<accession>A0A3B5LHZ3</accession>
<evidence type="ECO:0000256" key="1">
    <source>
        <dbReference type="SAM" id="MobiDB-lite"/>
    </source>
</evidence>
<evidence type="ECO:0000313" key="3">
    <source>
        <dbReference type="Proteomes" id="UP000261380"/>
    </source>
</evidence>
<dbReference type="Ensembl" id="ENSXCOT00000009407.1">
    <property type="protein sequence ID" value="ENSXCOP00000009296.1"/>
    <property type="gene ID" value="ENSXCOG00000007083.1"/>
</dbReference>
<name>A0A3B5LHZ3_9TELE</name>
<feature type="region of interest" description="Disordered" evidence="1">
    <location>
        <begin position="1"/>
        <end position="32"/>
    </location>
</feature>
<dbReference type="InterPro" id="IPR004244">
    <property type="entry name" value="Transposase_22"/>
</dbReference>
<dbReference type="Proteomes" id="UP000261380">
    <property type="component" value="Unplaced"/>
</dbReference>
<feature type="region of interest" description="Disordered" evidence="1">
    <location>
        <begin position="96"/>
        <end position="115"/>
    </location>
</feature>
<sequence>FNQASAEGQDTANCSSEQLTMSGADKIRSPQELTHTNTILAEVKSVASRVNGMDESVGARLDGIDGTLSEIKISITSVEESLSSLSNRASQLEKRAEEAEERISAAEDRSEDHSSRLAAMEKTVERLLLKVDDLENRSRCNNLKIINLPEGAEGSTSLVDFLQSALPALVDLPADFPSLEIERAHRALAPAPDPGKPPRSVLVRFLRFSQREAVLRAALKKRDIRHGGSQLRFYPDLSSEVLALARLNKYRGFAYPARLRCLHEGRILLFDTPESAAVLIYEVKTKHKGCSDT</sequence>
<dbReference type="AlphaFoldDB" id="A0A3B5LHZ3"/>